<keyword evidence="4" id="KW-1185">Reference proteome</keyword>
<dbReference type="Pfam" id="PF21938">
    <property type="entry name" value="CAP_N"/>
    <property type="match status" value="4"/>
</dbReference>
<dbReference type="PANTHER" id="PTHR10652">
    <property type="entry name" value="ADENYLYL CYCLASE-ASSOCIATED PROTEIN"/>
    <property type="match status" value="1"/>
</dbReference>
<gene>
    <name evidence="3" type="ORF">CHC_T00007460001</name>
</gene>
<evidence type="ECO:0000256" key="1">
    <source>
        <dbReference type="SAM" id="MobiDB-lite"/>
    </source>
</evidence>
<dbReference type="PANTHER" id="PTHR10652:SF0">
    <property type="entry name" value="ADENYLYL CYCLASE-ASSOCIATED PROTEIN"/>
    <property type="match status" value="1"/>
</dbReference>
<dbReference type="Gramene" id="CDF40829">
    <property type="protein sequence ID" value="CDF40829"/>
    <property type="gene ID" value="CHC_T00007460001"/>
</dbReference>
<dbReference type="STRING" id="2769.R7QRQ8"/>
<sequence>MELSLARPVMALATSAEAFGPRMNAPLETFRSALKAAAEIESASPRTRVLAQSLEDHLDALDEQASAVTQSDILYNQLSLLSIAADALAWVFGGNPSECVDDARERAAKELPILRQRNHPSQTAFADSVENFLDKIKLYVESNVPGPLVYADGAPTARTPTTSPTAATGPTGGHVRSATPSQSSTAPIDAALANATITSTRTIETSSSPVSANEDSYGGEDTYATAFKALIDGPLAAFVIASNNLGGEVQKQAAAFTKAWQEEHKFLQVAVKTPKPDDIQNFLAPIATAMGEVAAVVEEVDPRGPLAPHCNALGESVAALGWVAVDEKATSYVGDMAGAGQFFIDKVKMGAKKTDKPNAHRDWANSLQTLFAELKAYVKEYHTQKLVWNPPRAVRAALNPLACAEDDIEDAGSDYVTAFQVIIDGPLSAFVEASNKIGGEIAEQATAFAAAWKAEAEFLAKAYKTPKPDDFQDMLTPIASKMGEVSAVANKVDPRGSLAQHCNAVGESVAALGWVAVDEKATSYVGDMAGAGQFFMDKVKMGAKKTQNPDVHREWAKALETVFVDLKAYVKEHHTQKLVWNPPRVTGSSKRAPPAQGDDSASTGIDYVSAFKALLSGPLATFVKLSEVIGGDVSNQAKAFASAWEAEAQFLEKAITMPKPDDIQDLLAPIATKMGEVGSIVEKGDPRGPTAHHCNAVAESVAALGWVAVDEKATSFVGDMAGAGQFFLDKVKMGAKGSGNPEAHRNWAKALEVLFSELKTYVKEYHTQKLVWNPPKAITPKTKSAVVDEVGKSNSSPDYVTAFKEIVEGSLSRFVAASKTIGSEVFEQAEHFAGAWNAESDFLEKAIAMPKPDDIQGMLAPIASKMGRVGEVVEKTDPHGPLVHHCNAVAESVAALGWVAVDEKATSFVGDMAGAGQFFLDKVKMGARKSENPDAHREWASSLEILFADLKAYVKQYHTQKLEWNCKKP</sequence>
<dbReference type="InterPro" id="IPR053950">
    <property type="entry name" value="CAP_N"/>
</dbReference>
<organism evidence="3 4">
    <name type="scientific">Chondrus crispus</name>
    <name type="common">Carrageen Irish moss</name>
    <name type="synonym">Polymorpha crispa</name>
    <dbReference type="NCBI Taxonomy" id="2769"/>
    <lineage>
        <taxon>Eukaryota</taxon>
        <taxon>Rhodophyta</taxon>
        <taxon>Florideophyceae</taxon>
        <taxon>Rhodymeniophycidae</taxon>
        <taxon>Gigartinales</taxon>
        <taxon>Gigartinaceae</taxon>
        <taxon>Chondrus</taxon>
    </lineage>
</organism>
<dbReference type="GO" id="GO:0005737">
    <property type="term" value="C:cytoplasm"/>
    <property type="evidence" value="ECO:0007669"/>
    <property type="project" value="TreeGrafter"/>
</dbReference>
<feature type="domain" description="CAP N-terminal" evidence="2">
    <location>
        <begin position="611"/>
        <end position="768"/>
    </location>
</feature>
<protein>
    <recommendedName>
        <fullName evidence="2">CAP N-terminal domain-containing protein</fullName>
    </recommendedName>
</protein>
<dbReference type="GO" id="GO:0008179">
    <property type="term" value="F:adenylate cyclase binding"/>
    <property type="evidence" value="ECO:0007669"/>
    <property type="project" value="TreeGrafter"/>
</dbReference>
<name>R7QRQ8_CHOCR</name>
<feature type="domain" description="CAP N-terminal" evidence="2">
    <location>
        <begin position="419"/>
        <end position="576"/>
    </location>
</feature>
<dbReference type="GO" id="GO:0007015">
    <property type="term" value="P:actin filament organization"/>
    <property type="evidence" value="ECO:0007669"/>
    <property type="project" value="TreeGrafter"/>
</dbReference>
<feature type="compositionally biased region" description="Low complexity" evidence="1">
    <location>
        <begin position="155"/>
        <end position="169"/>
    </location>
</feature>
<dbReference type="OrthoDB" id="77251at2759"/>
<dbReference type="KEGG" id="ccp:CHC_T00007460001"/>
<dbReference type="GeneID" id="17318838"/>
<dbReference type="OMA" id="HTQKLVW"/>
<feature type="domain" description="CAP N-terminal" evidence="2">
    <location>
        <begin position="227"/>
        <end position="384"/>
    </location>
</feature>
<reference evidence="4" key="1">
    <citation type="journal article" date="2013" name="Proc. Natl. Acad. Sci. U.S.A.">
        <title>Genome structure and metabolic features in the red seaweed Chondrus crispus shed light on evolution of the Archaeplastida.</title>
        <authorList>
            <person name="Collen J."/>
            <person name="Porcel B."/>
            <person name="Carre W."/>
            <person name="Ball S.G."/>
            <person name="Chaparro C."/>
            <person name="Tonon T."/>
            <person name="Barbeyron T."/>
            <person name="Michel G."/>
            <person name="Noel B."/>
            <person name="Valentin K."/>
            <person name="Elias M."/>
            <person name="Artiguenave F."/>
            <person name="Arun A."/>
            <person name="Aury J.M."/>
            <person name="Barbosa-Neto J.F."/>
            <person name="Bothwell J.H."/>
            <person name="Bouget F.Y."/>
            <person name="Brillet L."/>
            <person name="Cabello-Hurtado F."/>
            <person name="Capella-Gutierrez S."/>
            <person name="Charrier B."/>
            <person name="Cladiere L."/>
            <person name="Cock J.M."/>
            <person name="Coelho S.M."/>
            <person name="Colleoni C."/>
            <person name="Czjzek M."/>
            <person name="Da Silva C."/>
            <person name="Delage L."/>
            <person name="Denoeud F."/>
            <person name="Deschamps P."/>
            <person name="Dittami S.M."/>
            <person name="Gabaldon T."/>
            <person name="Gachon C.M."/>
            <person name="Groisillier A."/>
            <person name="Herve C."/>
            <person name="Jabbari K."/>
            <person name="Katinka M."/>
            <person name="Kloareg B."/>
            <person name="Kowalczyk N."/>
            <person name="Labadie K."/>
            <person name="Leblanc C."/>
            <person name="Lopez P.J."/>
            <person name="McLachlan D.H."/>
            <person name="Meslet-Cladiere L."/>
            <person name="Moustafa A."/>
            <person name="Nehr Z."/>
            <person name="Nyvall Collen P."/>
            <person name="Panaud O."/>
            <person name="Partensky F."/>
            <person name="Poulain J."/>
            <person name="Rensing S.A."/>
            <person name="Rousvoal S."/>
            <person name="Samson G."/>
            <person name="Symeonidi A."/>
            <person name="Weissenbach J."/>
            <person name="Zambounis A."/>
            <person name="Wincker P."/>
            <person name="Boyen C."/>
        </authorList>
    </citation>
    <scope>NUCLEOTIDE SEQUENCE [LARGE SCALE GENOMIC DNA]</scope>
    <source>
        <strain evidence="4">cv. Stackhouse</strain>
    </source>
</reference>
<dbReference type="SUPFAM" id="SSF101278">
    <property type="entry name" value="N-terminal domain of adenylylcyclase associated protein, CAP"/>
    <property type="match status" value="4"/>
</dbReference>
<dbReference type="InterPro" id="IPR001837">
    <property type="entry name" value="Adenylate_cyclase-assoc_CAP"/>
</dbReference>
<evidence type="ECO:0000313" key="3">
    <source>
        <dbReference type="EMBL" id="CDF40829.1"/>
    </source>
</evidence>
<evidence type="ECO:0000259" key="2">
    <source>
        <dbReference type="Pfam" id="PF21938"/>
    </source>
</evidence>
<feature type="domain" description="CAP N-terminal" evidence="2">
    <location>
        <begin position="803"/>
        <end position="960"/>
    </location>
</feature>
<dbReference type="EMBL" id="HG002251">
    <property type="protein sequence ID" value="CDF40829.1"/>
    <property type="molecule type" value="Genomic_DNA"/>
</dbReference>
<dbReference type="GO" id="GO:0003779">
    <property type="term" value="F:actin binding"/>
    <property type="evidence" value="ECO:0007669"/>
    <property type="project" value="InterPro"/>
</dbReference>
<feature type="region of interest" description="Disordered" evidence="1">
    <location>
        <begin position="581"/>
        <end position="600"/>
    </location>
</feature>
<accession>R7QRQ8</accession>
<proteinExistence type="predicted"/>
<dbReference type="RefSeq" id="XP_005711123.1">
    <property type="nucleotide sequence ID" value="XM_005711066.1"/>
</dbReference>
<dbReference type="GO" id="GO:0019933">
    <property type="term" value="P:cAMP-mediated signaling"/>
    <property type="evidence" value="ECO:0007669"/>
    <property type="project" value="TreeGrafter"/>
</dbReference>
<dbReference type="AlphaFoldDB" id="R7QRQ8"/>
<evidence type="ECO:0000313" key="4">
    <source>
        <dbReference type="Proteomes" id="UP000012073"/>
    </source>
</evidence>
<feature type="region of interest" description="Disordered" evidence="1">
    <location>
        <begin position="155"/>
        <end position="185"/>
    </location>
</feature>
<dbReference type="Gene3D" id="1.25.40.330">
    <property type="entry name" value="Adenylate cyclase-associated CAP, N-terminal domain"/>
    <property type="match status" value="5"/>
</dbReference>
<dbReference type="Proteomes" id="UP000012073">
    <property type="component" value="Unassembled WGS sequence"/>
</dbReference>
<dbReference type="InterPro" id="IPR036222">
    <property type="entry name" value="CAP_N_sf"/>
</dbReference>